<dbReference type="InterPro" id="IPR008971">
    <property type="entry name" value="HSP40/DnaJ_pept-bd"/>
</dbReference>
<evidence type="ECO:0000313" key="4">
    <source>
        <dbReference type="Proteomes" id="UP000476310"/>
    </source>
</evidence>
<organism evidence="3 4">
    <name type="scientific">Streptomyces rhizosphaericus</name>
    <dbReference type="NCBI Taxonomy" id="114699"/>
    <lineage>
        <taxon>Bacteria</taxon>
        <taxon>Bacillati</taxon>
        <taxon>Actinomycetota</taxon>
        <taxon>Actinomycetes</taxon>
        <taxon>Kitasatosporales</taxon>
        <taxon>Streptomycetaceae</taxon>
        <taxon>Streptomyces</taxon>
        <taxon>Streptomyces violaceusniger group</taxon>
    </lineage>
</organism>
<dbReference type="Pfam" id="PF01556">
    <property type="entry name" value="DnaJ_C"/>
    <property type="match status" value="1"/>
</dbReference>
<dbReference type="AlphaFoldDB" id="A0A6G4ADI9"/>
<dbReference type="Gene3D" id="2.60.260.20">
    <property type="entry name" value="Urease metallochaperone UreE, N-terminal domain"/>
    <property type="match status" value="1"/>
</dbReference>
<accession>A0A6G4ADI9</accession>
<dbReference type="InterPro" id="IPR002939">
    <property type="entry name" value="DnaJ_C"/>
</dbReference>
<dbReference type="SUPFAM" id="SSF49493">
    <property type="entry name" value="HSP40/DnaJ peptide-binding domain"/>
    <property type="match status" value="1"/>
</dbReference>
<reference evidence="3" key="1">
    <citation type="submission" date="2020-02" db="EMBL/GenBank/DDBJ databases">
        <title>A new Streptomyces sp. for controlling soil-borne diseases.</title>
        <authorList>
            <person name="Li X."/>
            <person name="Tian Y."/>
            <person name="Gao K."/>
        </authorList>
    </citation>
    <scope>NUCLEOTIDE SEQUENCE [LARGE SCALE GENOMIC DNA]</scope>
    <source>
        <strain evidence="3">0250</strain>
    </source>
</reference>
<dbReference type="RefSeq" id="WP_284711698.1">
    <property type="nucleotide sequence ID" value="NZ_JAAIKT010000008.1"/>
</dbReference>
<protein>
    <submittedName>
        <fullName evidence="3">J domain-containing protein</fullName>
    </submittedName>
</protein>
<feature type="region of interest" description="Disordered" evidence="1">
    <location>
        <begin position="1"/>
        <end position="29"/>
    </location>
</feature>
<dbReference type="GO" id="GO:0051082">
    <property type="term" value="F:unfolded protein binding"/>
    <property type="evidence" value="ECO:0007669"/>
    <property type="project" value="InterPro"/>
</dbReference>
<comment type="caution">
    <text evidence="3">The sequence shown here is derived from an EMBL/GenBank/DDBJ whole genome shotgun (WGS) entry which is preliminary data.</text>
</comment>
<keyword evidence="4" id="KW-1185">Reference proteome</keyword>
<dbReference type="EMBL" id="JAAIKT010000008">
    <property type="protein sequence ID" value="NEW70759.1"/>
    <property type="molecule type" value="Genomic_DNA"/>
</dbReference>
<proteinExistence type="predicted"/>
<sequence>KVTVPPGSSSGRKLRLRGEGMPNPRGPDGDLYAEIRIMVPPHPGARERELFEELGRTSSFDPRRER</sequence>
<dbReference type="Proteomes" id="UP000476310">
    <property type="component" value="Unassembled WGS sequence"/>
</dbReference>
<evidence type="ECO:0000259" key="2">
    <source>
        <dbReference type="Pfam" id="PF01556"/>
    </source>
</evidence>
<evidence type="ECO:0000313" key="3">
    <source>
        <dbReference type="EMBL" id="NEW70759.1"/>
    </source>
</evidence>
<name>A0A6G4ADI9_9ACTN</name>
<feature type="domain" description="Chaperone DnaJ C-terminal" evidence="2">
    <location>
        <begin position="2"/>
        <end position="40"/>
    </location>
</feature>
<evidence type="ECO:0000256" key="1">
    <source>
        <dbReference type="SAM" id="MobiDB-lite"/>
    </source>
</evidence>
<dbReference type="GO" id="GO:0006457">
    <property type="term" value="P:protein folding"/>
    <property type="evidence" value="ECO:0007669"/>
    <property type="project" value="InterPro"/>
</dbReference>
<feature type="non-terminal residue" evidence="3">
    <location>
        <position position="1"/>
    </location>
</feature>
<feature type="compositionally biased region" description="Polar residues" evidence="1">
    <location>
        <begin position="1"/>
        <end position="11"/>
    </location>
</feature>
<gene>
    <name evidence="3" type="ORF">G4H13_10130</name>
</gene>